<dbReference type="EMBL" id="FNNP01000003">
    <property type="protein sequence ID" value="SDX18426.1"/>
    <property type="molecule type" value="Genomic_DNA"/>
</dbReference>
<dbReference type="Proteomes" id="UP000183400">
    <property type="component" value="Unassembled WGS sequence"/>
</dbReference>
<reference evidence="3" key="1">
    <citation type="submission" date="2016-10" db="EMBL/GenBank/DDBJ databases">
        <authorList>
            <person name="Varghese N."/>
            <person name="Submissions S."/>
        </authorList>
    </citation>
    <scope>NUCLEOTIDE SEQUENCE [LARGE SCALE GENOMIC DNA]</scope>
    <source>
        <strain evidence="3">DSM 27839</strain>
    </source>
</reference>
<feature type="transmembrane region" description="Helical" evidence="1">
    <location>
        <begin position="155"/>
        <end position="172"/>
    </location>
</feature>
<keyword evidence="1" id="KW-1133">Transmembrane helix</keyword>
<accession>A0A1H2ZM56</accession>
<evidence type="ECO:0000256" key="1">
    <source>
        <dbReference type="SAM" id="Phobius"/>
    </source>
</evidence>
<feature type="transmembrane region" description="Helical" evidence="1">
    <location>
        <begin position="213"/>
        <end position="239"/>
    </location>
</feature>
<feature type="transmembrane region" description="Helical" evidence="1">
    <location>
        <begin position="40"/>
        <end position="58"/>
    </location>
</feature>
<organism evidence="2 3">
    <name type="scientific">Ruegeria halocynthiae</name>
    <dbReference type="NCBI Taxonomy" id="985054"/>
    <lineage>
        <taxon>Bacteria</taxon>
        <taxon>Pseudomonadati</taxon>
        <taxon>Pseudomonadota</taxon>
        <taxon>Alphaproteobacteria</taxon>
        <taxon>Rhodobacterales</taxon>
        <taxon>Roseobacteraceae</taxon>
        <taxon>Ruegeria</taxon>
    </lineage>
</organism>
<feature type="transmembrane region" description="Helical" evidence="1">
    <location>
        <begin position="245"/>
        <end position="267"/>
    </location>
</feature>
<keyword evidence="3" id="KW-1185">Reference proteome</keyword>
<dbReference type="STRING" id="985054.SAMN05444358_103288"/>
<gene>
    <name evidence="2" type="ORF">SAMN05444358_103288</name>
</gene>
<sequence length="394" mass="42805">MTDMATFLADSWVSLCAALGATTVLLRLQDLVQRPEISRRFQFCLWVLVVLMLARIGHWGGWGWFFSAASSICAALIPLAALVLSEGLMRRHAPPALKQLCAWGAVILGLLGLFQFSSIEFARLAGLLLFQLIGLGGVALFVLRRDKDSLSSAENRTINWISLSFLLILPFLATDFMRGTPLDLPVRLGGVAVLGLCWLSISMNRSGLRPWDTLLGFGIVFVVTALLSLIVSGIVPMGIRSSVQVMAIILSSLMLLAIWQAAIALRIEDRQLIALREIADAGGQGPQASLALLRRAAGSADAILVDEADLKDMNLQELRTSFTAIPVQQLGATDDEQVNWLFSRFDATHAVFLSDIPLRVVMLNSPDIVVQDSTGAALRAVQRMARVLMNEGQA</sequence>
<name>A0A1H2ZM56_9RHOB</name>
<evidence type="ECO:0000313" key="3">
    <source>
        <dbReference type="Proteomes" id="UP000183400"/>
    </source>
</evidence>
<proteinExistence type="predicted"/>
<evidence type="ECO:0000313" key="2">
    <source>
        <dbReference type="EMBL" id="SDX18426.1"/>
    </source>
</evidence>
<feature type="transmembrane region" description="Helical" evidence="1">
    <location>
        <begin position="122"/>
        <end position="143"/>
    </location>
</feature>
<dbReference type="AlphaFoldDB" id="A0A1H2ZM56"/>
<feature type="transmembrane region" description="Helical" evidence="1">
    <location>
        <begin position="64"/>
        <end position="84"/>
    </location>
</feature>
<feature type="transmembrane region" description="Helical" evidence="1">
    <location>
        <begin position="96"/>
        <end position="116"/>
    </location>
</feature>
<feature type="transmembrane region" description="Helical" evidence="1">
    <location>
        <begin position="12"/>
        <end position="28"/>
    </location>
</feature>
<keyword evidence="1" id="KW-0812">Transmembrane</keyword>
<protein>
    <submittedName>
        <fullName evidence="2">Uncharacterized protein</fullName>
    </submittedName>
</protein>
<keyword evidence="1" id="KW-0472">Membrane</keyword>
<feature type="transmembrane region" description="Helical" evidence="1">
    <location>
        <begin position="184"/>
        <end position="201"/>
    </location>
</feature>